<dbReference type="InterPro" id="IPR017850">
    <property type="entry name" value="Alkaline_phosphatase_core_sf"/>
</dbReference>
<dbReference type="Pfam" id="PF00884">
    <property type="entry name" value="Sulfatase"/>
    <property type="match status" value="1"/>
</dbReference>
<dbReference type="PROSITE" id="PS51257">
    <property type="entry name" value="PROKAR_LIPOPROTEIN"/>
    <property type="match status" value="1"/>
</dbReference>
<accession>A0A4V2X805</accession>
<feature type="domain" description="Sulfatase N-terminal" evidence="1">
    <location>
        <begin position="45"/>
        <end position="329"/>
    </location>
</feature>
<dbReference type="SUPFAM" id="SSF53649">
    <property type="entry name" value="Alkaline phosphatase-like"/>
    <property type="match status" value="1"/>
</dbReference>
<proteinExistence type="predicted"/>
<gene>
    <name evidence="2" type="ORF">EZE20_23515</name>
</gene>
<dbReference type="Proteomes" id="UP000295706">
    <property type="component" value="Unassembled WGS sequence"/>
</dbReference>
<dbReference type="OrthoDB" id="9789742at2"/>
<dbReference type="RefSeq" id="WP_132122409.1">
    <property type="nucleotide sequence ID" value="NZ_SMJU01000026.1"/>
</dbReference>
<reference evidence="2 3" key="1">
    <citation type="submission" date="2019-02" db="EMBL/GenBank/DDBJ databases">
        <title>Arundinibacter roseus gen. nov., sp. nov., a new member of the family Cytophagaceae.</title>
        <authorList>
            <person name="Szuroczki S."/>
            <person name="Khayer B."/>
            <person name="Sproer C."/>
            <person name="Toumi M."/>
            <person name="Szabo A."/>
            <person name="Felfoldi T."/>
            <person name="Schumann P."/>
            <person name="Toth E."/>
        </authorList>
    </citation>
    <scope>NUCLEOTIDE SEQUENCE [LARGE SCALE GENOMIC DNA]</scope>
    <source>
        <strain evidence="2 3">DMA-k-7a</strain>
    </source>
</reference>
<dbReference type="CDD" id="cd16027">
    <property type="entry name" value="SGSH"/>
    <property type="match status" value="1"/>
</dbReference>
<dbReference type="Gene3D" id="3.40.720.10">
    <property type="entry name" value="Alkaline Phosphatase, subunit A"/>
    <property type="match status" value="1"/>
</dbReference>
<dbReference type="PANTHER" id="PTHR43751">
    <property type="entry name" value="SULFATASE"/>
    <property type="match status" value="1"/>
</dbReference>
<dbReference type="PANTHER" id="PTHR43751:SF1">
    <property type="entry name" value="SULFATASE ATSG-RELATED"/>
    <property type="match status" value="1"/>
</dbReference>
<sequence length="429" mass="47805">MKNQRLPVLYFACFFLLSIFIFSCKNTGQRASKGSKLTEAPAKRPNILFVISDDQSYPHASAYGYKAVKTPAFDRVAREGILFTNAFVASPGCSPSRAAILTGKNCWQIREAGTHASTFPADLVIFTELLEKEGYFVGMTGKGWGPGKVVGRSQNPAGKAFSSRKLTAPKGISDNDYTANFQDFITSKSADQPFCFWFGAQEPHRPYPTGIGAKNGMKLSDVQVPGFLPEHPQVQSDMLDYLYEIQWYDSHLDRILRMLEENGELENTLIVVTADNGMPFPRAKANAYEYGFHVPMAVRWGARIKGGRTVSDIVSLVDLAPTFLDAAGVKNKPSDMEGKSLMSLFAGSKSNRNQPHRQAVFTSRERHSSSRWNNLGYPQRAMRTADHLFIWNIRPERWPAGDPQKFEDDGSLGPMHGGYHDIRLVAMEK</sequence>
<keyword evidence="3" id="KW-1185">Reference proteome</keyword>
<evidence type="ECO:0000313" key="2">
    <source>
        <dbReference type="EMBL" id="TDB57965.1"/>
    </source>
</evidence>
<dbReference type="EMBL" id="SMJU01000026">
    <property type="protein sequence ID" value="TDB57965.1"/>
    <property type="molecule type" value="Genomic_DNA"/>
</dbReference>
<protein>
    <submittedName>
        <fullName evidence="2">Heparan N-sulfatase</fullName>
    </submittedName>
</protein>
<dbReference type="AlphaFoldDB" id="A0A4V2X805"/>
<organism evidence="2 3">
    <name type="scientific">Arundinibacter roseus</name>
    <dbReference type="NCBI Taxonomy" id="2070510"/>
    <lineage>
        <taxon>Bacteria</taxon>
        <taxon>Pseudomonadati</taxon>
        <taxon>Bacteroidota</taxon>
        <taxon>Cytophagia</taxon>
        <taxon>Cytophagales</taxon>
        <taxon>Spirosomataceae</taxon>
        <taxon>Arundinibacter</taxon>
    </lineage>
</organism>
<dbReference type="InterPro" id="IPR000917">
    <property type="entry name" value="Sulfatase_N"/>
</dbReference>
<name>A0A4V2X805_9BACT</name>
<dbReference type="InterPro" id="IPR052701">
    <property type="entry name" value="GAG_Ulvan_Degrading_Sulfatases"/>
</dbReference>
<evidence type="ECO:0000313" key="3">
    <source>
        <dbReference type="Proteomes" id="UP000295706"/>
    </source>
</evidence>
<comment type="caution">
    <text evidence="2">The sequence shown here is derived from an EMBL/GenBank/DDBJ whole genome shotgun (WGS) entry which is preliminary data.</text>
</comment>
<evidence type="ECO:0000259" key="1">
    <source>
        <dbReference type="Pfam" id="PF00884"/>
    </source>
</evidence>